<dbReference type="InterPro" id="IPR007863">
    <property type="entry name" value="Peptidase_M16_C"/>
</dbReference>
<keyword evidence="6" id="KW-0479">Metal-binding</keyword>
<evidence type="ECO:0000256" key="8">
    <source>
        <dbReference type="ARBA" id="ARBA00022833"/>
    </source>
</evidence>
<keyword evidence="9" id="KW-0482">Metalloprotease</keyword>
<feature type="domain" description="Peptidase M16 middle/third" evidence="14">
    <location>
        <begin position="99"/>
        <end position="375"/>
    </location>
</feature>
<dbReference type="Pfam" id="PF16187">
    <property type="entry name" value="Peptidase_M16_M"/>
    <property type="match status" value="1"/>
</dbReference>
<evidence type="ECO:0000313" key="16">
    <source>
        <dbReference type="EMBL" id="HHH13229.1"/>
    </source>
</evidence>
<keyword evidence="7" id="KW-0378">Hydrolase</keyword>
<comment type="similarity">
    <text evidence="2">Belongs to the peptidase M16 family.</text>
</comment>
<evidence type="ECO:0000256" key="5">
    <source>
        <dbReference type="ARBA" id="ARBA00022670"/>
    </source>
</evidence>
<name>A0A7C5IYG6_9GAMM</name>
<dbReference type="SUPFAM" id="SSF63411">
    <property type="entry name" value="LuxS/MPP-like metallohydrolase"/>
    <property type="match status" value="3"/>
</dbReference>
<dbReference type="InterPro" id="IPR054734">
    <property type="entry name" value="PqqF-like_C_4"/>
</dbReference>
<dbReference type="Gene3D" id="3.30.830.10">
    <property type="entry name" value="Metalloenzyme, LuxS/M16 peptidase-like"/>
    <property type="match status" value="3"/>
</dbReference>
<dbReference type="AlphaFoldDB" id="A0A7C5IYG6"/>
<keyword evidence="8" id="KW-0862">Zinc</keyword>
<evidence type="ECO:0000256" key="9">
    <source>
        <dbReference type="ARBA" id="ARBA00023049"/>
    </source>
</evidence>
<dbReference type="GO" id="GO:0004222">
    <property type="term" value="F:metalloendopeptidase activity"/>
    <property type="evidence" value="ECO:0007669"/>
    <property type="project" value="UniProtKB-EC"/>
</dbReference>
<feature type="non-terminal residue" evidence="16">
    <location>
        <position position="1"/>
    </location>
</feature>
<dbReference type="Pfam" id="PF05193">
    <property type="entry name" value="Peptidase_M16_C"/>
    <property type="match status" value="1"/>
</dbReference>
<comment type="function">
    <text evidence="1">Endopeptidase that degrades small peptides of less than 7 kDa, such as glucagon and insulin.</text>
</comment>
<evidence type="ECO:0000256" key="3">
    <source>
        <dbReference type="ARBA" id="ARBA00012449"/>
    </source>
</evidence>
<feature type="domain" description="Coenzyme PQQ synthesis protein F-like C-terminal lobe" evidence="15">
    <location>
        <begin position="476"/>
        <end position="529"/>
    </location>
</feature>
<sequence>AFYREGPLYYLAHFIGDEGPGSLLAGLRRRGWLDALTASGQNLDDAESLFSVEMELTDEGMKHVPEILEAFFAYVDLLRREGIERWRFDELARKRALDFRFEEKSAPGDYAMELSARLLDYPGDEVLTAGNLLQRYDPELIRRMLDGLRPENLSLTLVDQGVKTDRVEKWYQVPYALGRPPRPEGPGKSRWLAELALPEPNPFLPERVALKPVADPSPVPRPLEEGEGVSLWFQQDGSFGVPRGAFTVSFEFPSARDTAAHAVALELFVELVNDRLNEYAYPAQVAGLGYSLAPTGRGLLLMVHGYDDKQAVLLGKVLQALAEPEFTEARFRVLKRRLARELANRSLDRAFRQVLGALDRALVKPSWSPQERLAALEPLDREALLRYARNLFRRAELRVLAHGNFTPDEARAMEAQLRDTLLAESRLEPVPDPVVRRLELGRVERLEYPVDHPDSVVAAYYQGEDRSLGEAARWRLLAQIAQNPFYSALRTEQQLGYVVAAVPWEKERLPGLLFLVQSSAAPAAEVEKR</sequence>
<dbReference type="Pfam" id="PF22456">
    <property type="entry name" value="PqqF-like_C_4"/>
    <property type="match status" value="1"/>
</dbReference>
<proteinExistence type="inferred from homology"/>
<evidence type="ECO:0000256" key="11">
    <source>
        <dbReference type="ARBA" id="ARBA00031184"/>
    </source>
</evidence>
<dbReference type="EMBL" id="DROM01000197">
    <property type="protein sequence ID" value="HHH13229.1"/>
    <property type="molecule type" value="Genomic_DNA"/>
</dbReference>
<evidence type="ECO:0000259" key="15">
    <source>
        <dbReference type="Pfam" id="PF22456"/>
    </source>
</evidence>
<organism evidence="16">
    <name type="scientific">Thiolapillus brandeum</name>
    <dbReference type="NCBI Taxonomy" id="1076588"/>
    <lineage>
        <taxon>Bacteria</taxon>
        <taxon>Pseudomonadati</taxon>
        <taxon>Pseudomonadota</taxon>
        <taxon>Gammaproteobacteria</taxon>
        <taxon>Chromatiales</taxon>
        <taxon>Sedimenticolaceae</taxon>
        <taxon>Thiolapillus</taxon>
    </lineage>
</organism>
<keyword evidence="5" id="KW-0645">Protease</keyword>
<evidence type="ECO:0000259" key="13">
    <source>
        <dbReference type="Pfam" id="PF05193"/>
    </source>
</evidence>
<dbReference type="InterPro" id="IPR011249">
    <property type="entry name" value="Metalloenz_LuxS/M16"/>
</dbReference>
<evidence type="ECO:0000256" key="6">
    <source>
        <dbReference type="ARBA" id="ARBA00022723"/>
    </source>
</evidence>
<dbReference type="InterPro" id="IPR032632">
    <property type="entry name" value="Peptidase_M16_M"/>
</dbReference>
<evidence type="ECO:0000256" key="12">
    <source>
        <dbReference type="ARBA" id="ARBA00033450"/>
    </source>
</evidence>
<evidence type="ECO:0000256" key="7">
    <source>
        <dbReference type="ARBA" id="ARBA00022801"/>
    </source>
</evidence>
<dbReference type="Proteomes" id="UP000886100">
    <property type="component" value="Unassembled WGS sequence"/>
</dbReference>
<dbReference type="PANTHER" id="PTHR43690">
    <property type="entry name" value="NARDILYSIN"/>
    <property type="match status" value="1"/>
</dbReference>
<evidence type="ECO:0000256" key="10">
    <source>
        <dbReference type="ARBA" id="ARBA00029597"/>
    </source>
</evidence>
<dbReference type="GO" id="GO:0006508">
    <property type="term" value="P:proteolysis"/>
    <property type="evidence" value="ECO:0007669"/>
    <property type="project" value="UniProtKB-KW"/>
</dbReference>
<dbReference type="InterPro" id="IPR050626">
    <property type="entry name" value="Peptidase_M16"/>
</dbReference>
<feature type="domain" description="Peptidase M16 C-terminal" evidence="13">
    <location>
        <begin position="3"/>
        <end position="92"/>
    </location>
</feature>
<dbReference type="GO" id="GO:0046872">
    <property type="term" value="F:metal ion binding"/>
    <property type="evidence" value="ECO:0007669"/>
    <property type="project" value="UniProtKB-KW"/>
</dbReference>
<dbReference type="EC" id="3.4.24.55" evidence="3"/>
<feature type="non-terminal residue" evidence="16">
    <location>
        <position position="529"/>
    </location>
</feature>
<comment type="caution">
    <text evidence="16">The sequence shown here is derived from an EMBL/GenBank/DDBJ whole genome shotgun (WGS) entry which is preliminary data.</text>
</comment>
<evidence type="ECO:0000256" key="1">
    <source>
        <dbReference type="ARBA" id="ARBA00002184"/>
    </source>
</evidence>
<evidence type="ECO:0000256" key="4">
    <source>
        <dbReference type="ARBA" id="ARBA00017565"/>
    </source>
</evidence>
<accession>A0A7C5IYG6</accession>
<gene>
    <name evidence="16" type="ORF">ENJ98_03245</name>
</gene>
<protein>
    <recommendedName>
        <fullName evidence="4">Protease 3</fullName>
        <ecNumber evidence="3">3.4.24.55</ecNumber>
    </recommendedName>
    <alternativeName>
        <fullName evidence="12">Pitrilysin</fullName>
    </alternativeName>
    <alternativeName>
        <fullName evidence="11">Protease III</fullName>
    </alternativeName>
    <alternativeName>
        <fullName evidence="10">Protease pi</fullName>
    </alternativeName>
</protein>
<reference evidence="16" key="1">
    <citation type="journal article" date="2020" name="mSystems">
        <title>Genome- and Community-Level Interaction Insights into Carbon Utilization and Element Cycling Functions of Hydrothermarchaeota in Hydrothermal Sediment.</title>
        <authorList>
            <person name="Zhou Z."/>
            <person name="Liu Y."/>
            <person name="Xu W."/>
            <person name="Pan J."/>
            <person name="Luo Z.H."/>
            <person name="Li M."/>
        </authorList>
    </citation>
    <scope>NUCLEOTIDE SEQUENCE [LARGE SCALE GENOMIC DNA]</scope>
    <source>
        <strain evidence="16">HyVt-535</strain>
    </source>
</reference>
<evidence type="ECO:0000259" key="14">
    <source>
        <dbReference type="Pfam" id="PF16187"/>
    </source>
</evidence>
<dbReference type="PANTHER" id="PTHR43690:SF18">
    <property type="entry name" value="INSULIN-DEGRADING ENZYME-RELATED"/>
    <property type="match status" value="1"/>
</dbReference>
<dbReference type="FunFam" id="3.30.830.10:FF:000005">
    <property type="entry name" value="nardilysin isoform X1"/>
    <property type="match status" value="1"/>
</dbReference>
<evidence type="ECO:0000256" key="2">
    <source>
        <dbReference type="ARBA" id="ARBA00007261"/>
    </source>
</evidence>